<organism evidence="2 3">
    <name type="scientific">Aeromicrobium phoceense</name>
    <dbReference type="NCBI Taxonomy" id="2754045"/>
    <lineage>
        <taxon>Bacteria</taxon>
        <taxon>Bacillati</taxon>
        <taxon>Actinomycetota</taxon>
        <taxon>Actinomycetes</taxon>
        <taxon>Propionibacteriales</taxon>
        <taxon>Nocardioidaceae</taxon>
        <taxon>Aeromicrobium</taxon>
    </lineage>
</organism>
<comment type="caution">
    <text evidence="2">The sequence shown here is derived from an EMBL/GenBank/DDBJ whole genome shotgun (WGS) entry which is preliminary data.</text>
</comment>
<protein>
    <submittedName>
        <fullName evidence="2">CoA transferase</fullName>
    </submittedName>
</protein>
<dbReference type="InterPro" id="IPR050483">
    <property type="entry name" value="CoA-transferase_III_domain"/>
</dbReference>
<dbReference type="InterPro" id="IPR003673">
    <property type="entry name" value="CoA-Trfase_fam_III"/>
</dbReference>
<proteinExistence type="predicted"/>
<reference evidence="2 3" key="1">
    <citation type="submission" date="2020-07" db="EMBL/GenBank/DDBJ databases">
        <title>Draft genome and description of Aeromicrobium phoceense strain Marseille-Q0843 isolated from healthy skin swab.</title>
        <authorList>
            <person name="Boxberger M."/>
            <person name="La Scola B."/>
        </authorList>
    </citation>
    <scope>NUCLEOTIDE SEQUENCE [LARGE SCALE GENOMIC DNA]</scope>
    <source>
        <strain evidence="2 3">Marseille-Q0843</strain>
    </source>
</reference>
<dbReference type="Proteomes" id="UP000550354">
    <property type="component" value="Unassembled WGS sequence"/>
</dbReference>
<accession>A0A838XM52</accession>
<keyword evidence="3" id="KW-1185">Reference proteome</keyword>
<dbReference type="RefSeq" id="WP_181754583.1">
    <property type="nucleotide sequence ID" value="NZ_JACEOG010000001.1"/>
</dbReference>
<sequence>MATTPALDGIRVLELTHAIAGPHTGQILADHGADVIKVEPPGGELARQAMPLADDDSIYFSAQNRGKRSVVLNLKEPDDLAALLRLVEDSDVVVTNYSVEVPERLGWGFEALKAVNPSIIMVHITGFGATSPDRAMLAFDGIIQGMSGIPQMTGTPEGDPMFIGTFVADHITAYRATMSVLMALRVRDVSPEAQFVDVNMLSSYMGLLAHDIHESLDGRPYMREGNRVPVSIANTYAARDGFVHLAPVGPVKWERFCRAVGRDDWAEQLPYDEAVLTGRDEVDEYLAQWCRDRACDDILALMRELAVPSGPVRELDEAVRHLDARGDESVVRVTSPAGRTVAAPGPMTSVGLADGPRRLRVPAIGEHDEEVLGPIRAALRDRRPPA</sequence>
<dbReference type="PANTHER" id="PTHR48207:SF3">
    <property type="entry name" value="SUCCINATE--HYDROXYMETHYLGLUTARATE COA-TRANSFERASE"/>
    <property type="match status" value="1"/>
</dbReference>
<gene>
    <name evidence="2" type="ORF">H1W00_06145</name>
</gene>
<evidence type="ECO:0000256" key="1">
    <source>
        <dbReference type="ARBA" id="ARBA00022679"/>
    </source>
</evidence>
<dbReference type="SUPFAM" id="SSF89796">
    <property type="entry name" value="CoA-transferase family III (CaiB/BaiF)"/>
    <property type="match status" value="1"/>
</dbReference>
<dbReference type="EMBL" id="JACEOG010000001">
    <property type="protein sequence ID" value="MBA4608054.1"/>
    <property type="molecule type" value="Genomic_DNA"/>
</dbReference>
<evidence type="ECO:0000313" key="3">
    <source>
        <dbReference type="Proteomes" id="UP000550354"/>
    </source>
</evidence>
<name>A0A838XM52_9ACTN</name>
<keyword evidence="1 2" id="KW-0808">Transferase</keyword>
<dbReference type="InterPro" id="IPR044855">
    <property type="entry name" value="CoA-Trfase_III_dom3_sf"/>
</dbReference>
<dbReference type="Pfam" id="PF02515">
    <property type="entry name" value="CoA_transf_3"/>
    <property type="match status" value="1"/>
</dbReference>
<evidence type="ECO:0000313" key="2">
    <source>
        <dbReference type="EMBL" id="MBA4608054.1"/>
    </source>
</evidence>
<dbReference type="Gene3D" id="3.30.1540.10">
    <property type="entry name" value="formyl-coa transferase, domain 3"/>
    <property type="match status" value="1"/>
</dbReference>
<dbReference type="InterPro" id="IPR023606">
    <property type="entry name" value="CoA-Trfase_III_dom_1_sf"/>
</dbReference>
<dbReference type="GO" id="GO:0008410">
    <property type="term" value="F:CoA-transferase activity"/>
    <property type="evidence" value="ECO:0007669"/>
    <property type="project" value="TreeGrafter"/>
</dbReference>
<dbReference type="AlphaFoldDB" id="A0A838XM52"/>
<dbReference type="Gene3D" id="3.40.50.10540">
    <property type="entry name" value="Crotonobetainyl-coa:carnitine coa-transferase, domain 1"/>
    <property type="match status" value="1"/>
</dbReference>
<dbReference type="PANTHER" id="PTHR48207">
    <property type="entry name" value="SUCCINATE--HYDROXYMETHYLGLUTARATE COA-TRANSFERASE"/>
    <property type="match status" value="1"/>
</dbReference>